<dbReference type="Proteomes" id="UP001169066">
    <property type="component" value="Unassembled WGS sequence"/>
</dbReference>
<evidence type="ECO:0000313" key="9">
    <source>
        <dbReference type="EMBL" id="MDM5264229.1"/>
    </source>
</evidence>
<feature type="transmembrane region" description="Helical" evidence="7">
    <location>
        <begin position="275"/>
        <end position="293"/>
    </location>
</feature>
<reference evidence="9" key="1">
    <citation type="submission" date="2023-01" db="EMBL/GenBank/DDBJ databases">
        <title>Sulfurovum sp. XTW-4 genome assembly.</title>
        <authorList>
            <person name="Wang J."/>
        </authorList>
    </citation>
    <scope>NUCLEOTIDE SEQUENCE</scope>
    <source>
        <strain evidence="9">XTW-4</strain>
    </source>
</reference>
<feature type="transmembrane region" description="Helical" evidence="7">
    <location>
        <begin position="399"/>
        <end position="421"/>
    </location>
</feature>
<organism evidence="9 10">
    <name type="scientific">Sulfurovum xiamenensis</name>
    <dbReference type="NCBI Taxonomy" id="3019066"/>
    <lineage>
        <taxon>Bacteria</taxon>
        <taxon>Pseudomonadati</taxon>
        <taxon>Campylobacterota</taxon>
        <taxon>Epsilonproteobacteria</taxon>
        <taxon>Campylobacterales</taxon>
        <taxon>Sulfurovaceae</taxon>
        <taxon>Sulfurovum</taxon>
    </lineage>
</organism>
<proteinExistence type="predicted"/>
<dbReference type="Pfam" id="PF06808">
    <property type="entry name" value="DctM"/>
    <property type="match status" value="1"/>
</dbReference>
<feature type="transmembrane region" description="Helical" evidence="7">
    <location>
        <begin position="88"/>
        <end position="121"/>
    </location>
</feature>
<keyword evidence="6 7" id="KW-0472">Membrane</keyword>
<evidence type="ECO:0000256" key="4">
    <source>
        <dbReference type="ARBA" id="ARBA00022692"/>
    </source>
</evidence>
<feature type="transmembrane region" description="Helical" evidence="7">
    <location>
        <begin position="169"/>
        <end position="193"/>
    </location>
</feature>
<dbReference type="PANTHER" id="PTHR33362">
    <property type="entry name" value="SIALIC ACID TRAP TRANSPORTER PERMEASE PROTEIN SIAT-RELATED"/>
    <property type="match status" value="1"/>
</dbReference>
<evidence type="ECO:0000256" key="1">
    <source>
        <dbReference type="ARBA" id="ARBA00004429"/>
    </source>
</evidence>
<comment type="caution">
    <text evidence="9">The sequence shown here is derived from an EMBL/GenBank/DDBJ whole genome shotgun (WGS) entry which is preliminary data.</text>
</comment>
<protein>
    <submittedName>
        <fullName evidence="9">TRAP transporter large permease subunit</fullName>
    </submittedName>
</protein>
<accession>A0ABT7QUH8</accession>
<feature type="transmembrane region" description="Helical" evidence="7">
    <location>
        <begin position="364"/>
        <end position="387"/>
    </location>
</feature>
<gene>
    <name evidence="9" type="ORF">PF327_08485</name>
</gene>
<dbReference type="NCBIfam" id="TIGR00786">
    <property type="entry name" value="dctM"/>
    <property type="match status" value="1"/>
</dbReference>
<evidence type="ECO:0000256" key="6">
    <source>
        <dbReference type="ARBA" id="ARBA00023136"/>
    </source>
</evidence>
<dbReference type="InterPro" id="IPR010656">
    <property type="entry name" value="DctM"/>
</dbReference>
<dbReference type="EMBL" id="JAQIBC010000006">
    <property type="protein sequence ID" value="MDM5264229.1"/>
    <property type="molecule type" value="Genomic_DNA"/>
</dbReference>
<evidence type="ECO:0000256" key="2">
    <source>
        <dbReference type="ARBA" id="ARBA00022475"/>
    </source>
</evidence>
<sequence>MFALTLFLLMAGFQVAFVFAGVALLFATISNEVGLSVLEMLPYRTYGIMSNATLMAVPLFIFMGLILEKSKMAEGLLLSMGKLFGSIRGGLAISVVLVGAILAASTGIVGASVVMMSLIALPLMLQHHYSPALASGSIAASGTLGQLIPPSIILIILGDQMHLSVGDLFRAAVVPGVLLIGLYIIYILFISYLNKEIAPAIVSEEAYGEVFQEALKEIIPPLLLIGVVLGSIFAGIASPSESAAIGVLGAIILAWGKRNFSYETLRYAAIETVKLTAMIFMILIGATAFSLVFNELGGGDMAMAFFSSEGGLGDMDDQWMFILIAMLVIFLLGFFIDFIEIAFVVVPILVPIVASLGIDPVWFAILIAMNLQASFLTPPFGFALFYLKGAAGDKVSTGAIYKGVIPFIGLQLLALLIIIFYPDLIYLFGK</sequence>
<evidence type="ECO:0000256" key="3">
    <source>
        <dbReference type="ARBA" id="ARBA00022519"/>
    </source>
</evidence>
<keyword evidence="2" id="KW-1003">Cell membrane</keyword>
<evidence type="ECO:0000259" key="8">
    <source>
        <dbReference type="Pfam" id="PF06808"/>
    </source>
</evidence>
<evidence type="ECO:0000256" key="5">
    <source>
        <dbReference type="ARBA" id="ARBA00022989"/>
    </source>
</evidence>
<evidence type="ECO:0000313" key="10">
    <source>
        <dbReference type="Proteomes" id="UP001169066"/>
    </source>
</evidence>
<feature type="transmembrane region" description="Helical" evidence="7">
    <location>
        <begin position="318"/>
        <end position="336"/>
    </location>
</feature>
<keyword evidence="10" id="KW-1185">Reference proteome</keyword>
<feature type="transmembrane region" description="Helical" evidence="7">
    <location>
        <begin position="222"/>
        <end position="255"/>
    </location>
</feature>
<keyword evidence="4 7" id="KW-0812">Transmembrane</keyword>
<feature type="transmembrane region" description="Helical" evidence="7">
    <location>
        <begin position="44"/>
        <end position="67"/>
    </location>
</feature>
<dbReference type="InterPro" id="IPR004681">
    <property type="entry name" value="TRAP_DctM"/>
</dbReference>
<keyword evidence="5 7" id="KW-1133">Transmembrane helix</keyword>
<feature type="domain" description="TRAP C4-dicarboxylate transport system permease DctM subunit" evidence="8">
    <location>
        <begin position="5"/>
        <end position="423"/>
    </location>
</feature>
<dbReference type="PANTHER" id="PTHR33362:SF7">
    <property type="entry name" value="SLL1103 PROTEIN"/>
    <property type="match status" value="1"/>
</dbReference>
<feature type="transmembrane region" description="Helical" evidence="7">
    <location>
        <begin position="133"/>
        <end position="157"/>
    </location>
</feature>
<name>A0ABT7QUH8_9BACT</name>
<keyword evidence="3" id="KW-0997">Cell inner membrane</keyword>
<feature type="transmembrane region" description="Helical" evidence="7">
    <location>
        <begin position="341"/>
        <end position="358"/>
    </location>
</feature>
<comment type="subcellular location">
    <subcellularLocation>
        <location evidence="1">Cell inner membrane</location>
        <topology evidence="1">Multi-pass membrane protein</topology>
    </subcellularLocation>
</comment>
<evidence type="ECO:0000256" key="7">
    <source>
        <dbReference type="SAM" id="Phobius"/>
    </source>
</evidence>